<reference evidence="1" key="1">
    <citation type="submission" date="2016-06" db="UniProtKB">
        <authorList>
            <consortium name="WormBaseParasite"/>
        </authorList>
    </citation>
    <scope>IDENTIFICATION</scope>
</reference>
<dbReference type="AlphaFoldDB" id="A0A183EPF4"/>
<dbReference type="WBParaSite" id="GPUH_0002287201-mRNA-1">
    <property type="protein sequence ID" value="GPUH_0002287201-mRNA-1"/>
    <property type="gene ID" value="GPUH_0002287201"/>
</dbReference>
<sequence>LLFNATLVHEKCPPNFALVSSYPRKSLNCAPEWYREFGIVQDPANIPTFQDCGFEKSVVVLVQDNDA</sequence>
<protein>
    <submittedName>
        <fullName evidence="1">VOC family protein</fullName>
    </submittedName>
</protein>
<proteinExistence type="predicted"/>
<evidence type="ECO:0000313" key="1">
    <source>
        <dbReference type="WBParaSite" id="GPUH_0002287201-mRNA-1"/>
    </source>
</evidence>
<organism evidence="1">
    <name type="scientific">Gongylonema pulchrum</name>
    <dbReference type="NCBI Taxonomy" id="637853"/>
    <lineage>
        <taxon>Eukaryota</taxon>
        <taxon>Metazoa</taxon>
        <taxon>Ecdysozoa</taxon>
        <taxon>Nematoda</taxon>
        <taxon>Chromadorea</taxon>
        <taxon>Rhabditida</taxon>
        <taxon>Spirurina</taxon>
        <taxon>Spiruromorpha</taxon>
        <taxon>Spiruroidea</taxon>
        <taxon>Gongylonematidae</taxon>
        <taxon>Gongylonema</taxon>
    </lineage>
</organism>
<name>A0A183EPF4_9BILA</name>
<accession>A0A183EPF4</accession>